<protein>
    <submittedName>
        <fullName evidence="1">Uncharacterized protein</fullName>
    </submittedName>
</protein>
<name>A0A024TPM5_9STRA</name>
<gene>
    <name evidence="1" type="ORF">H310_10742</name>
</gene>
<dbReference type="AlphaFoldDB" id="A0A024TPM5"/>
<evidence type="ECO:0000313" key="1">
    <source>
        <dbReference type="EMBL" id="ETV96105.1"/>
    </source>
</evidence>
<dbReference type="GeneID" id="20087792"/>
<dbReference type="VEuPathDB" id="FungiDB:H310_10742"/>
<dbReference type="EMBL" id="KI913978">
    <property type="protein sequence ID" value="ETV96105.1"/>
    <property type="molecule type" value="Genomic_DNA"/>
</dbReference>
<accession>A0A024TPM5</accession>
<sequence>MSRDLLNGERAMHGGSFCVSYHGRVLGNARPIRVFRAQDPVNHERVMPKARRIASQLTRQMCGRHQVSIPPSSGSTVEAVKGQVILRIAMNLSIVFALAVGATLASAAAPLANPAAPPSDAPQPLALTRDREWWMRPIYRPIVVLPPPIVYRPVYRPVVVVRRPILRGWEGTSDQVASSSKEKYVPA</sequence>
<organism evidence="1">
    <name type="scientific">Aphanomyces invadans</name>
    <dbReference type="NCBI Taxonomy" id="157072"/>
    <lineage>
        <taxon>Eukaryota</taxon>
        <taxon>Sar</taxon>
        <taxon>Stramenopiles</taxon>
        <taxon>Oomycota</taxon>
        <taxon>Saprolegniomycetes</taxon>
        <taxon>Saprolegniales</taxon>
        <taxon>Verrucalvaceae</taxon>
        <taxon>Aphanomyces</taxon>
    </lineage>
</organism>
<dbReference type="RefSeq" id="XP_008875416.1">
    <property type="nucleotide sequence ID" value="XM_008877194.1"/>
</dbReference>
<reference evidence="1" key="1">
    <citation type="submission" date="2013-12" db="EMBL/GenBank/DDBJ databases">
        <title>The Genome Sequence of Aphanomyces invadans NJM9701.</title>
        <authorList>
            <consortium name="The Broad Institute Genomics Platform"/>
            <person name="Russ C."/>
            <person name="Tyler B."/>
            <person name="van West P."/>
            <person name="Dieguez-Uribeondo J."/>
            <person name="Young S.K."/>
            <person name="Zeng Q."/>
            <person name="Gargeya S."/>
            <person name="Fitzgerald M."/>
            <person name="Abouelleil A."/>
            <person name="Alvarado L."/>
            <person name="Chapman S.B."/>
            <person name="Gainer-Dewar J."/>
            <person name="Goldberg J."/>
            <person name="Griggs A."/>
            <person name="Gujja S."/>
            <person name="Hansen M."/>
            <person name="Howarth C."/>
            <person name="Imamovic A."/>
            <person name="Ireland A."/>
            <person name="Larimer J."/>
            <person name="McCowan C."/>
            <person name="Murphy C."/>
            <person name="Pearson M."/>
            <person name="Poon T.W."/>
            <person name="Priest M."/>
            <person name="Roberts A."/>
            <person name="Saif S."/>
            <person name="Shea T."/>
            <person name="Sykes S."/>
            <person name="Wortman J."/>
            <person name="Nusbaum C."/>
            <person name="Birren B."/>
        </authorList>
    </citation>
    <scope>NUCLEOTIDE SEQUENCE [LARGE SCALE GENOMIC DNA]</scope>
    <source>
        <strain evidence="1">NJM9701</strain>
    </source>
</reference>
<proteinExistence type="predicted"/>